<feature type="compositionally biased region" description="Low complexity" evidence="1">
    <location>
        <begin position="348"/>
        <end position="362"/>
    </location>
</feature>
<dbReference type="InterPro" id="IPR057227">
    <property type="entry name" value="DUF7905"/>
</dbReference>
<name>A0A1X0RUS8_RHIZD</name>
<protein>
    <recommendedName>
        <fullName evidence="2">DUF7905 domain-containing protein</fullName>
    </recommendedName>
</protein>
<organism evidence="3 4">
    <name type="scientific">Rhizopus microsporus</name>
    <dbReference type="NCBI Taxonomy" id="58291"/>
    <lineage>
        <taxon>Eukaryota</taxon>
        <taxon>Fungi</taxon>
        <taxon>Fungi incertae sedis</taxon>
        <taxon>Mucoromycota</taxon>
        <taxon>Mucoromycotina</taxon>
        <taxon>Mucoromycetes</taxon>
        <taxon>Mucorales</taxon>
        <taxon>Mucorineae</taxon>
        <taxon>Rhizopodaceae</taxon>
        <taxon>Rhizopus</taxon>
    </lineage>
</organism>
<dbReference type="EMBL" id="KV921410">
    <property type="protein sequence ID" value="ORE15766.1"/>
    <property type="molecule type" value="Genomic_DNA"/>
</dbReference>
<gene>
    <name evidence="3" type="ORF">BCV71DRAFT_292669</name>
</gene>
<dbReference type="VEuPathDB" id="FungiDB:BCV72DRAFT_252354"/>
<dbReference type="Proteomes" id="UP000242381">
    <property type="component" value="Unassembled WGS sequence"/>
</dbReference>
<evidence type="ECO:0000313" key="4">
    <source>
        <dbReference type="Proteomes" id="UP000242381"/>
    </source>
</evidence>
<proteinExistence type="predicted"/>
<dbReference type="OMA" id="WKVEDIL"/>
<feature type="region of interest" description="Disordered" evidence="1">
    <location>
        <begin position="285"/>
        <end position="311"/>
    </location>
</feature>
<evidence type="ECO:0000256" key="1">
    <source>
        <dbReference type="SAM" id="MobiDB-lite"/>
    </source>
</evidence>
<evidence type="ECO:0000313" key="3">
    <source>
        <dbReference type="EMBL" id="ORE15766.1"/>
    </source>
</evidence>
<dbReference type="AlphaFoldDB" id="A0A1X0RUS8"/>
<evidence type="ECO:0000259" key="2">
    <source>
        <dbReference type="Pfam" id="PF25482"/>
    </source>
</evidence>
<feature type="domain" description="DUF7905" evidence="2">
    <location>
        <begin position="400"/>
        <end position="685"/>
    </location>
</feature>
<reference evidence="3 4" key="1">
    <citation type="journal article" date="2016" name="Proc. Natl. Acad. Sci. U.S.A.">
        <title>Lipid metabolic changes in an early divergent fungus govern the establishment of a mutualistic symbiosis with endobacteria.</title>
        <authorList>
            <person name="Lastovetsky O.A."/>
            <person name="Gaspar M.L."/>
            <person name="Mondo S.J."/>
            <person name="LaButti K.M."/>
            <person name="Sandor L."/>
            <person name="Grigoriev I.V."/>
            <person name="Henry S.A."/>
            <person name="Pawlowska T.E."/>
        </authorList>
    </citation>
    <scope>NUCLEOTIDE SEQUENCE [LARGE SCALE GENOMIC DNA]</scope>
    <source>
        <strain evidence="3 4">ATCC 11559</strain>
    </source>
</reference>
<sequence>MNFCTYIYSAAYITHGLYDRFKHRLLKMENKTGIKITFNFTEQQYFELKGESEQDIRKITDWILCQLLPRLHEGIDDNYMDGTYLSSFDFSNNQTLLSPRIPKQEPAIVGRPVEATPDAHEPDYPIPEQMNKNDDMIVAVFEISNRVDNVESLLTGPPQHNMQNAEYLSLISDATLTICTLIGRRIMIEGYNEESVNDALSRFERLQTTYIGCYMKPMIVPCLHYSCESDSYQLFLCRLMSYRYKSLITFSDHVSRRSLYIILPVFSGPPKDMVQPKRDISKRINISPVPSLTSSSSSSSLSPGYDSSSMPSTPIPISIPRYDMPSYLQEQSTYMNSLTHIDPTAQTSSSRRSSMSSKSSSSCDHLYKPTLSHKKPNTHQALQMPLQRAAASVGPVRPFSQLQMAKSYNFDNISCGLERGLEAARGHKGEVLLSAKIGKVLWTNVKKEISSSLWKFHDLRDILMSVHGIQPYFNDVVTSDNNMMNELLHILPTPTKPRRYYEFYCNSRNQKRMSYQPIIIQMKDAIIEAQKVIYSQKVVTEIDWMCLDRKLDFQLSLKVQDHIRRDVKPIKTFVKKVAMNPTTGALIYEDVPNFLRVKKVLLKETTQYRIQNYVIEVTRVEKLARREAPMNEYQPRKQIIAEISLDDHWYETEIFDTSHSNFFDINKSLGVAKAASWKPDDILGKDYSSLRRLIAFILTFIEQAEEKYKMVL</sequence>
<dbReference type="Pfam" id="PF25482">
    <property type="entry name" value="DUF7905"/>
    <property type="match status" value="1"/>
</dbReference>
<feature type="compositionally biased region" description="Low complexity" evidence="1">
    <location>
        <begin position="287"/>
        <end position="311"/>
    </location>
</feature>
<feature type="region of interest" description="Disordered" evidence="1">
    <location>
        <begin position="344"/>
        <end position="376"/>
    </location>
</feature>
<accession>A0A1X0RUS8</accession>